<dbReference type="SUPFAM" id="SSF64288">
    <property type="entry name" value="Chorismate lyase-like"/>
    <property type="match status" value="1"/>
</dbReference>
<name>A0ABR6SU62_9LIST</name>
<dbReference type="InterPro" id="IPR036388">
    <property type="entry name" value="WH-like_DNA-bd_sf"/>
</dbReference>
<dbReference type="CDD" id="cd07377">
    <property type="entry name" value="WHTH_GntR"/>
    <property type="match status" value="1"/>
</dbReference>
<dbReference type="InterPro" id="IPR028978">
    <property type="entry name" value="Chorismate_lyase_/UTRA_dom_sf"/>
</dbReference>
<dbReference type="SMART" id="SM00345">
    <property type="entry name" value="HTH_GNTR"/>
    <property type="match status" value="1"/>
</dbReference>
<reference evidence="5 6" key="1">
    <citation type="submission" date="2020-03" db="EMBL/GenBank/DDBJ databases">
        <title>Soil Listeria distribution.</title>
        <authorList>
            <person name="Liao J."/>
            <person name="Wiedmann M."/>
        </authorList>
    </citation>
    <scope>NUCLEOTIDE SEQUENCE [LARGE SCALE GENOMIC DNA]</scope>
    <source>
        <strain evidence="5 6">FSL L7-1515</strain>
    </source>
</reference>
<protein>
    <submittedName>
        <fullName evidence="5">GntR family transcriptional regulator</fullName>
    </submittedName>
</protein>
<accession>A0ABR6SU62</accession>
<keyword evidence="1" id="KW-0805">Transcription regulation</keyword>
<dbReference type="Pfam" id="PF07702">
    <property type="entry name" value="UTRA"/>
    <property type="match status" value="1"/>
</dbReference>
<sequence length="249" mass="28396">MKKLNKSASTPLYVQLKNELQEKIEQDMSVGDLLLTETEIEKMYQVSRMTVRKAIEELVNEGIVNKQQGKGTFVSQTKTTQGLGRIFSWSEEMKIQHKDSKTISTEISIVPPSKKIRAALQLDKNEQVVCIRRVREIDGEPVAIMINYLRAKYVPGLIETGLRSDSLYYDLEKIYNISLVHADEMITARLSNPIESALLVIPEDSAVLHVRRTSYMKGNIPIEVVDMVARGDRYQYLAELEGRTKKHII</sequence>
<dbReference type="Pfam" id="PF00392">
    <property type="entry name" value="GntR"/>
    <property type="match status" value="1"/>
</dbReference>
<evidence type="ECO:0000256" key="2">
    <source>
        <dbReference type="ARBA" id="ARBA00023125"/>
    </source>
</evidence>
<dbReference type="PROSITE" id="PS50949">
    <property type="entry name" value="HTH_GNTR"/>
    <property type="match status" value="1"/>
</dbReference>
<dbReference type="Gene3D" id="3.40.1410.10">
    <property type="entry name" value="Chorismate lyase-like"/>
    <property type="match status" value="1"/>
</dbReference>
<dbReference type="Gene3D" id="1.10.10.10">
    <property type="entry name" value="Winged helix-like DNA-binding domain superfamily/Winged helix DNA-binding domain"/>
    <property type="match status" value="1"/>
</dbReference>
<organism evidence="5 6">
    <name type="scientific">Listeria immobilis</name>
    <dbReference type="NCBI Taxonomy" id="2713502"/>
    <lineage>
        <taxon>Bacteria</taxon>
        <taxon>Bacillati</taxon>
        <taxon>Bacillota</taxon>
        <taxon>Bacilli</taxon>
        <taxon>Bacillales</taxon>
        <taxon>Listeriaceae</taxon>
        <taxon>Listeria</taxon>
    </lineage>
</organism>
<dbReference type="RefSeq" id="WP_185345375.1">
    <property type="nucleotide sequence ID" value="NZ_JAASTU010000003.1"/>
</dbReference>
<gene>
    <name evidence="5" type="ORF">HCJ59_03320</name>
</gene>
<dbReference type="InterPro" id="IPR050679">
    <property type="entry name" value="Bact_HTH_transcr_reg"/>
</dbReference>
<keyword evidence="3" id="KW-0804">Transcription</keyword>
<dbReference type="EMBL" id="JAASUB010000003">
    <property type="protein sequence ID" value="MBC1508943.1"/>
    <property type="molecule type" value="Genomic_DNA"/>
</dbReference>
<evidence type="ECO:0000256" key="1">
    <source>
        <dbReference type="ARBA" id="ARBA00023015"/>
    </source>
</evidence>
<dbReference type="PANTHER" id="PTHR44846">
    <property type="entry name" value="MANNOSYL-D-GLYCERATE TRANSPORT/METABOLISM SYSTEM REPRESSOR MNGR-RELATED"/>
    <property type="match status" value="1"/>
</dbReference>
<dbReference type="InterPro" id="IPR036390">
    <property type="entry name" value="WH_DNA-bd_sf"/>
</dbReference>
<proteinExistence type="predicted"/>
<keyword evidence="6" id="KW-1185">Reference proteome</keyword>
<feature type="domain" description="HTH gntR-type" evidence="4">
    <location>
        <begin position="10"/>
        <end position="77"/>
    </location>
</feature>
<evidence type="ECO:0000259" key="4">
    <source>
        <dbReference type="PROSITE" id="PS50949"/>
    </source>
</evidence>
<dbReference type="SMART" id="SM00866">
    <property type="entry name" value="UTRA"/>
    <property type="match status" value="1"/>
</dbReference>
<dbReference type="InterPro" id="IPR011663">
    <property type="entry name" value="UTRA"/>
</dbReference>
<dbReference type="Proteomes" id="UP000587800">
    <property type="component" value="Unassembled WGS sequence"/>
</dbReference>
<keyword evidence="2" id="KW-0238">DNA-binding</keyword>
<dbReference type="SUPFAM" id="SSF46785">
    <property type="entry name" value="Winged helix' DNA-binding domain"/>
    <property type="match status" value="1"/>
</dbReference>
<comment type="caution">
    <text evidence="5">The sequence shown here is derived from an EMBL/GenBank/DDBJ whole genome shotgun (WGS) entry which is preliminary data.</text>
</comment>
<evidence type="ECO:0000313" key="6">
    <source>
        <dbReference type="Proteomes" id="UP000587800"/>
    </source>
</evidence>
<dbReference type="PANTHER" id="PTHR44846:SF1">
    <property type="entry name" value="MANNOSYL-D-GLYCERATE TRANSPORT_METABOLISM SYSTEM REPRESSOR MNGR-RELATED"/>
    <property type="match status" value="1"/>
</dbReference>
<dbReference type="PRINTS" id="PR00035">
    <property type="entry name" value="HTHGNTR"/>
</dbReference>
<dbReference type="InterPro" id="IPR000524">
    <property type="entry name" value="Tscrpt_reg_HTH_GntR"/>
</dbReference>
<evidence type="ECO:0000256" key="3">
    <source>
        <dbReference type="ARBA" id="ARBA00023163"/>
    </source>
</evidence>
<evidence type="ECO:0000313" key="5">
    <source>
        <dbReference type="EMBL" id="MBC1508943.1"/>
    </source>
</evidence>